<dbReference type="GO" id="GO:0004519">
    <property type="term" value="F:endonuclease activity"/>
    <property type="evidence" value="ECO:0007669"/>
    <property type="project" value="UniProtKB-KW"/>
</dbReference>
<dbReference type="Gene3D" id="3.40.91.30">
    <property type="match status" value="1"/>
</dbReference>
<evidence type="ECO:0000313" key="1">
    <source>
        <dbReference type="EMBL" id="QFR56544.1"/>
    </source>
</evidence>
<protein>
    <submittedName>
        <fullName evidence="1">Endonuclease</fullName>
    </submittedName>
</protein>
<keyword evidence="2" id="KW-1185">Reference proteome</keyword>
<proteinExistence type="predicted"/>
<reference evidence="1 2" key="1">
    <citation type="submission" date="2019-07" db="EMBL/GenBank/DDBJ databases">
        <authorList>
            <person name="Krukonis G.P."/>
            <person name="Delesalle V.A."/>
        </authorList>
    </citation>
    <scope>NUCLEOTIDE SEQUENCE [LARGE SCALE GENOMIC DNA]</scope>
</reference>
<gene>
    <name evidence="1" type="primary">81</name>
    <name evidence="1" type="ORF">056SW001B_81</name>
</gene>
<dbReference type="Proteomes" id="UP000326637">
    <property type="component" value="Segment"/>
</dbReference>
<dbReference type="EMBL" id="MN176230">
    <property type="protein sequence ID" value="QFR56544.1"/>
    <property type="molecule type" value="Genomic_DNA"/>
</dbReference>
<keyword evidence="1" id="KW-0378">Hydrolase</keyword>
<dbReference type="InterPro" id="IPR011335">
    <property type="entry name" value="Restrct_endonuc-II-like"/>
</dbReference>
<keyword evidence="1" id="KW-0255">Endonuclease</keyword>
<evidence type="ECO:0000313" key="2">
    <source>
        <dbReference type="Proteomes" id="UP000326637"/>
    </source>
</evidence>
<dbReference type="SUPFAM" id="SSF52980">
    <property type="entry name" value="Restriction endonuclease-like"/>
    <property type="match status" value="1"/>
</dbReference>
<sequence>MKIKTKKITREGNFFRLEGSSELFDSPSEAIQAFKNTEKAKLKSKTKDGRRFWSHDLQMPFRSYWEIDIAELMTNEGIAWEYEPERYYFRAEQESYLPDFYLPQYNCFIEVKGFMDMRSKKRCKLFKKYHGYEFGYFLIMEDELKLLKSDPKLIYTYLEIAENERKRMERSKQK</sequence>
<name>A0A5P8PIN8_9CAUD</name>
<accession>A0A5P8PIN8</accession>
<keyword evidence="1" id="KW-0540">Nuclease</keyword>
<organism evidence="1 2">
    <name type="scientific">Bacillus phage 056SW001B</name>
    <dbReference type="NCBI Taxonomy" id="2601663"/>
    <lineage>
        <taxon>Viruses</taxon>
        <taxon>Duplodnaviria</taxon>
        <taxon>Heunggongvirae</taxon>
        <taxon>Uroviricota</taxon>
        <taxon>Caudoviricetes</taxon>
        <taxon>Ehrlichviridae</taxon>
        <taxon>Gettysburgvirus</taxon>
        <taxon>Gettysburgvirus gv056SW001B</taxon>
    </lineage>
</organism>